<keyword evidence="4" id="KW-1185">Reference proteome</keyword>
<dbReference type="Proteomes" id="UP000215027">
    <property type="component" value="Chromosome I"/>
</dbReference>
<feature type="compositionally biased region" description="Low complexity" evidence="1">
    <location>
        <begin position="44"/>
        <end position="61"/>
    </location>
</feature>
<keyword evidence="2" id="KW-0732">Signal</keyword>
<evidence type="ECO:0008006" key="5">
    <source>
        <dbReference type="Google" id="ProtNLM"/>
    </source>
</evidence>
<sequence>MRSRMKPNLLIILCALAASLLLLAACGPGANQAEATIAPALESAPTTDPVPTAPPAGEAYPPAVAAPVEAYPSDQAAPPTVAPEAYPSVVETFQEPRFRIDQPVAATATTITGQAPPGTSLAVMDVTYNGALLGTGRSDDSGRFTIPVTGLVAGNRIGLAVGELAEGQTLSQMAEQFFPYRGEGFMNLPNVGIFFDTVQVAP</sequence>
<gene>
    <name evidence="3" type="ORF">CFX0092_A2791</name>
</gene>
<feature type="signal peptide" evidence="2">
    <location>
        <begin position="1"/>
        <end position="24"/>
    </location>
</feature>
<proteinExistence type="predicted"/>
<dbReference type="AlphaFoldDB" id="A0A160T5C6"/>
<evidence type="ECO:0000256" key="1">
    <source>
        <dbReference type="SAM" id="MobiDB-lite"/>
    </source>
</evidence>
<evidence type="ECO:0000313" key="3">
    <source>
        <dbReference type="EMBL" id="CUS04669.2"/>
    </source>
</evidence>
<name>A0A160T5C6_9CHLR</name>
<feature type="chain" id="PRO_5008240596" description="Peptidylprolyl isomerase" evidence="2">
    <location>
        <begin position="25"/>
        <end position="202"/>
    </location>
</feature>
<feature type="region of interest" description="Disordered" evidence="1">
    <location>
        <begin position="42"/>
        <end position="61"/>
    </location>
</feature>
<dbReference type="KEGG" id="pbf:CFX0092_A2791"/>
<evidence type="ECO:0000313" key="4">
    <source>
        <dbReference type="Proteomes" id="UP000215027"/>
    </source>
</evidence>
<dbReference type="PROSITE" id="PS51257">
    <property type="entry name" value="PROKAR_LIPOPROTEIN"/>
    <property type="match status" value="1"/>
</dbReference>
<accession>A0A160T5C6</accession>
<reference evidence="3" key="1">
    <citation type="submission" date="2016-01" db="EMBL/GenBank/DDBJ databases">
        <authorList>
            <person name="Mcilroy J.S."/>
            <person name="Karst M S."/>
            <person name="Albertsen M."/>
        </authorList>
    </citation>
    <scope>NUCLEOTIDE SEQUENCE</scope>
    <source>
        <strain evidence="3">Cfx-K</strain>
    </source>
</reference>
<dbReference type="EMBL" id="LN890655">
    <property type="protein sequence ID" value="CUS04669.2"/>
    <property type="molecule type" value="Genomic_DNA"/>
</dbReference>
<evidence type="ECO:0000256" key="2">
    <source>
        <dbReference type="SAM" id="SignalP"/>
    </source>
</evidence>
<protein>
    <recommendedName>
        <fullName evidence="5">Peptidylprolyl isomerase</fullName>
    </recommendedName>
</protein>
<organism evidence="3 4">
    <name type="scientific">Candidatus Promineifilum breve</name>
    <dbReference type="NCBI Taxonomy" id="1806508"/>
    <lineage>
        <taxon>Bacteria</taxon>
        <taxon>Bacillati</taxon>
        <taxon>Chloroflexota</taxon>
        <taxon>Ardenticatenia</taxon>
        <taxon>Candidatus Promineifilales</taxon>
        <taxon>Candidatus Promineifilaceae</taxon>
        <taxon>Candidatus Promineifilum</taxon>
    </lineage>
</organism>